<dbReference type="InterPro" id="IPR027417">
    <property type="entry name" value="P-loop_NTPase"/>
</dbReference>
<dbReference type="HOGENOM" id="CLU_018678_0_0_2"/>
<dbReference type="InterPro" id="IPR045427">
    <property type="entry name" value="MoxR"/>
</dbReference>
<name>A8MDQ8_CALMQ</name>
<dbReference type="RefSeq" id="WP_012186133.1">
    <property type="nucleotide sequence ID" value="NC_009954.1"/>
</dbReference>
<dbReference type="InterPro" id="IPR050513">
    <property type="entry name" value="RavA_ATPases"/>
</dbReference>
<dbReference type="KEGG" id="cma:Cmaq_1086"/>
<evidence type="ECO:0000313" key="3">
    <source>
        <dbReference type="Proteomes" id="UP000001137"/>
    </source>
</evidence>
<evidence type="ECO:0000259" key="1">
    <source>
        <dbReference type="SMART" id="SM00382"/>
    </source>
</evidence>
<organism evidence="2 3">
    <name type="scientific">Caldivirga maquilingensis (strain ATCC 700844 / DSM 13496 / JCM 10307 / IC-167)</name>
    <dbReference type="NCBI Taxonomy" id="397948"/>
    <lineage>
        <taxon>Archaea</taxon>
        <taxon>Thermoproteota</taxon>
        <taxon>Thermoprotei</taxon>
        <taxon>Thermoproteales</taxon>
        <taxon>Thermoproteaceae</taxon>
        <taxon>Caldivirga</taxon>
    </lineage>
</organism>
<dbReference type="SUPFAM" id="SSF52540">
    <property type="entry name" value="P-loop containing nucleoside triphosphate hydrolases"/>
    <property type="match status" value="1"/>
</dbReference>
<dbReference type="STRING" id="397948.Cmaq_1086"/>
<dbReference type="PANTHER" id="PTHR32204">
    <property type="entry name" value="ATPASE RAVA"/>
    <property type="match status" value="1"/>
</dbReference>
<dbReference type="Gene3D" id="3.40.50.300">
    <property type="entry name" value="P-loop containing nucleotide triphosphate hydrolases"/>
    <property type="match status" value="1"/>
</dbReference>
<dbReference type="CDD" id="cd00009">
    <property type="entry name" value="AAA"/>
    <property type="match status" value="1"/>
</dbReference>
<dbReference type="AlphaFoldDB" id="A8MDQ8"/>
<dbReference type="GeneID" id="5710040"/>
<dbReference type="SMART" id="SM00382">
    <property type="entry name" value="AAA"/>
    <property type="match status" value="1"/>
</dbReference>
<dbReference type="InterPro" id="IPR003593">
    <property type="entry name" value="AAA+_ATPase"/>
</dbReference>
<dbReference type="EMBL" id="CP000852">
    <property type="protein sequence ID" value="ABW01914.1"/>
    <property type="molecule type" value="Genomic_DNA"/>
</dbReference>
<dbReference type="Proteomes" id="UP000001137">
    <property type="component" value="Chromosome"/>
</dbReference>
<feature type="domain" description="AAA+ ATPase" evidence="1">
    <location>
        <begin position="39"/>
        <end position="179"/>
    </location>
</feature>
<keyword evidence="3" id="KW-1185">Reference proteome</keyword>
<protein>
    <submittedName>
        <fullName evidence="2">ATPase associated with various cellular activities AAA_5</fullName>
    </submittedName>
</protein>
<accession>A8MDQ8</accession>
<dbReference type="eggNOG" id="arCOG00434">
    <property type="taxonomic scope" value="Archaea"/>
</dbReference>
<proteinExistence type="predicted"/>
<reference evidence="2 3" key="1">
    <citation type="submission" date="2007-10" db="EMBL/GenBank/DDBJ databases">
        <title>Complete sequence of Caldivirga maquilingensis IC-167.</title>
        <authorList>
            <consortium name="US DOE Joint Genome Institute"/>
            <person name="Copeland A."/>
            <person name="Lucas S."/>
            <person name="Lapidus A."/>
            <person name="Barry K."/>
            <person name="Glavina del Rio T."/>
            <person name="Dalin E."/>
            <person name="Tice H."/>
            <person name="Pitluck S."/>
            <person name="Saunders E."/>
            <person name="Brettin T."/>
            <person name="Bruce D."/>
            <person name="Detter J.C."/>
            <person name="Han C."/>
            <person name="Schmutz J."/>
            <person name="Larimer F."/>
            <person name="Land M."/>
            <person name="Hauser L."/>
            <person name="Kyrpides N."/>
            <person name="Ivanova N."/>
            <person name="Biddle J.F."/>
            <person name="Zhang Z."/>
            <person name="Fitz-Gibbon S.T."/>
            <person name="Lowe T.M."/>
            <person name="Saltikov C."/>
            <person name="House C.H."/>
            <person name="Richardson P."/>
        </authorList>
    </citation>
    <scope>NUCLEOTIDE SEQUENCE [LARGE SCALE GENOMIC DNA]</scope>
    <source>
        <strain evidence="3">ATCC 700844 / DSM 13496 / JCM 10307 / IC-167</strain>
    </source>
</reference>
<sequence length="379" mass="43294">MESAGGKGIEDIRNLYLKLNSMFYKYSNEVTGILMSTLARENYLLIGPPGTAKTTLVYVLSKLLNARWFYRQLTKFTDLEEILGPIDVAKLLEGKVERIYVNSIVESDFALLDEIFNASSAILNTLLSLLNERVVYDGDKVIPVKTWTVFGSSNRIPEEEELQALYDRFPLRIFTEYAAPEDTEALLTKGWYLRRETENLSPVATMELIRDTYNELIRHLYVNINDVAKVTSPIIADFVEHVPISNRTRIKVPLYALAYLMIQGFPLSQVNATMLKVAVMKVSRYLVHDKEQLSEYEAFLTAHLPDELLKVSDLVSEAKALLNNNMVNEAAQKIKEAEETLNKLKARWDKSLLSLYISEIEETEYLIQRLRGAIYGSEQ</sequence>
<gene>
    <name evidence="2" type="ordered locus">Cmaq_1086</name>
</gene>
<evidence type="ECO:0000313" key="2">
    <source>
        <dbReference type="EMBL" id="ABW01914.1"/>
    </source>
</evidence>
<dbReference type="OrthoDB" id="9837at2157"/>
<dbReference type="PANTHER" id="PTHR32204:SF0">
    <property type="entry name" value="ATPASE RAVA"/>
    <property type="match status" value="1"/>
</dbReference>
<dbReference type="Pfam" id="PF20030">
    <property type="entry name" value="bpMoxR"/>
    <property type="match status" value="1"/>
</dbReference>